<keyword evidence="2" id="KW-0677">Repeat</keyword>
<reference evidence="7 8" key="1">
    <citation type="submission" date="2019-04" db="EMBL/GenBank/DDBJ databases">
        <title>Friends and foes A comparative genomics studyof 23 Aspergillus species from section Flavi.</title>
        <authorList>
            <consortium name="DOE Joint Genome Institute"/>
            <person name="Kjaerbolling I."/>
            <person name="Vesth T."/>
            <person name="Frisvad J.C."/>
            <person name="Nybo J.L."/>
            <person name="Theobald S."/>
            <person name="Kildgaard S."/>
            <person name="Isbrandt T."/>
            <person name="Kuo A."/>
            <person name="Sato A."/>
            <person name="Lyhne E.K."/>
            <person name="Kogle M.E."/>
            <person name="Wiebenga A."/>
            <person name="Kun R.S."/>
            <person name="Lubbers R.J."/>
            <person name="Makela M.R."/>
            <person name="Barry K."/>
            <person name="Chovatia M."/>
            <person name="Clum A."/>
            <person name="Daum C."/>
            <person name="Haridas S."/>
            <person name="He G."/>
            <person name="LaButti K."/>
            <person name="Lipzen A."/>
            <person name="Mondo S."/>
            <person name="Riley R."/>
            <person name="Salamov A."/>
            <person name="Simmons B.A."/>
            <person name="Magnuson J.K."/>
            <person name="Henrissat B."/>
            <person name="Mortensen U.H."/>
            <person name="Larsen T.O."/>
            <person name="Devries R.P."/>
            <person name="Grigoriev I.V."/>
            <person name="Machida M."/>
            <person name="Baker S.E."/>
            <person name="Andersen M.R."/>
        </authorList>
    </citation>
    <scope>NUCLEOTIDE SEQUENCE [LARGE SCALE GENOMIC DNA]</scope>
    <source>
        <strain evidence="7 8">IBT 29228</strain>
    </source>
</reference>
<feature type="domain" description="Heterokaryon incompatibility" evidence="5">
    <location>
        <begin position="22"/>
        <end position="114"/>
    </location>
</feature>
<feature type="domain" description="DUF8212" evidence="6">
    <location>
        <begin position="230"/>
        <end position="256"/>
    </location>
</feature>
<organism evidence="7 8">
    <name type="scientific">Aspergillus bertholletiae</name>
    <dbReference type="NCBI Taxonomy" id="1226010"/>
    <lineage>
        <taxon>Eukaryota</taxon>
        <taxon>Fungi</taxon>
        <taxon>Dikarya</taxon>
        <taxon>Ascomycota</taxon>
        <taxon>Pezizomycotina</taxon>
        <taxon>Eurotiomycetes</taxon>
        <taxon>Eurotiomycetidae</taxon>
        <taxon>Eurotiales</taxon>
        <taxon>Aspergillaceae</taxon>
        <taxon>Aspergillus</taxon>
        <taxon>Aspergillus subgen. Circumdati</taxon>
    </lineage>
</organism>
<dbReference type="InterPro" id="IPR019775">
    <property type="entry name" value="WD40_repeat_CS"/>
</dbReference>
<dbReference type="InterPro" id="IPR058525">
    <property type="entry name" value="DUF8212"/>
</dbReference>
<evidence type="ECO:0000259" key="6">
    <source>
        <dbReference type="Pfam" id="PF26640"/>
    </source>
</evidence>
<dbReference type="PANTHER" id="PTHR10622">
    <property type="entry name" value="HET DOMAIN-CONTAINING PROTEIN"/>
    <property type="match status" value="1"/>
</dbReference>
<evidence type="ECO:0000313" key="7">
    <source>
        <dbReference type="EMBL" id="KAE8373697.1"/>
    </source>
</evidence>
<evidence type="ECO:0000256" key="4">
    <source>
        <dbReference type="SAM" id="Coils"/>
    </source>
</evidence>
<dbReference type="SUPFAM" id="SSF50978">
    <property type="entry name" value="WD40 repeat-like"/>
    <property type="match status" value="1"/>
</dbReference>
<dbReference type="Gene3D" id="2.130.10.10">
    <property type="entry name" value="YVTN repeat-like/Quinoprotein amine dehydrogenase"/>
    <property type="match status" value="1"/>
</dbReference>
<feature type="repeat" description="WD" evidence="3">
    <location>
        <begin position="677"/>
        <end position="716"/>
    </location>
</feature>
<evidence type="ECO:0000256" key="1">
    <source>
        <dbReference type="ARBA" id="ARBA00022574"/>
    </source>
</evidence>
<proteinExistence type="predicted"/>
<feature type="coiled-coil region" evidence="4">
    <location>
        <begin position="526"/>
        <end position="584"/>
    </location>
</feature>
<dbReference type="Pfam" id="PF00400">
    <property type="entry name" value="WD40"/>
    <property type="match status" value="2"/>
</dbReference>
<dbReference type="InterPro" id="IPR015943">
    <property type="entry name" value="WD40/YVTN_repeat-like_dom_sf"/>
</dbReference>
<dbReference type="Pfam" id="PF26640">
    <property type="entry name" value="DUF8212"/>
    <property type="match status" value="1"/>
</dbReference>
<dbReference type="OrthoDB" id="194358at2759"/>
<dbReference type="PANTHER" id="PTHR10622:SF10">
    <property type="entry name" value="HET DOMAIN-CONTAINING PROTEIN"/>
    <property type="match status" value="1"/>
</dbReference>
<evidence type="ECO:0000259" key="5">
    <source>
        <dbReference type="Pfam" id="PF06985"/>
    </source>
</evidence>
<dbReference type="PROSITE" id="PS50294">
    <property type="entry name" value="WD_REPEATS_REGION"/>
    <property type="match status" value="2"/>
</dbReference>
<evidence type="ECO:0000256" key="2">
    <source>
        <dbReference type="ARBA" id="ARBA00022737"/>
    </source>
</evidence>
<evidence type="ECO:0000313" key="8">
    <source>
        <dbReference type="Proteomes" id="UP000326198"/>
    </source>
</evidence>
<evidence type="ECO:0000256" key="3">
    <source>
        <dbReference type="PROSITE-ProRule" id="PRU00221"/>
    </source>
</evidence>
<dbReference type="PROSITE" id="PS00678">
    <property type="entry name" value="WD_REPEATS_1"/>
    <property type="match status" value="1"/>
</dbReference>
<dbReference type="Proteomes" id="UP000326198">
    <property type="component" value="Unassembled WGS sequence"/>
</dbReference>
<keyword evidence="8" id="KW-1185">Reference proteome</keyword>
<dbReference type="Pfam" id="PF06985">
    <property type="entry name" value="HET"/>
    <property type="match status" value="1"/>
</dbReference>
<keyword evidence="4" id="KW-0175">Coiled coil</keyword>
<accession>A0A5N7AV22</accession>
<sequence length="716" mass="79990">MRLINVQTYKLEEFFNERVPPYAILSHTWGNDQDEILFHDITEGNAESANHWPIKFKGCCKQAAKDGLNYVWIDTCCIDKTNSVELGEAINSMFRWYKEATVCYAYLTDVTVKSIEISNPHMGSEFPTSRWFQRGWTLQELLAPRNILFYNSTWTFLGSKKDIKMLRLIEKATGIRRSFLRGTQELIDASIAQRMSWASRRITKRKEDIAYCLLGIFDITMPMIYGEGDRAFIRLQEELIKKTRDDSIFAWGLGLPEPVSVGSKHIISAGVFATSPADFVNSRHILSGKREIKSTATFVIDGGCVRSNLPLCPNSRGHLFGLLNCGLEINGSGKMVVGIPLSHSLFGEYIRPRGRCSQLFPAPKAGTSASQIYIKTERQQRTATVSGNSNCFEIEDPSEAGLKLIEVEPQECWLEEESLITISSNLSRNTVQQYWIRFRPENKGPTDFLTKAQCHIMTCSQTTLLKDLVRYSSNIRQSAFGKNIARDTLQSIHVTVEQDNTDGQMIFIVKLAKTTTLPSVTVDATYELKLQAAKSERDKAAKAENELYLKIGKFNRQRGTAYTLVSVDKRLAEIREEMGQLEKIQKCRVELSKQGLSIERKFDDLNKIALANGYNPVLTTRSTLTGHSFIVWNVAFSPDGKILAVAFSPDGKILASASGDKTVRFWGVATGAARRTLTGHSASVLSVAFSPDGKILASASGDNTVRLWEVATGAAQ</sequence>
<dbReference type="InterPro" id="IPR036322">
    <property type="entry name" value="WD40_repeat_dom_sf"/>
</dbReference>
<dbReference type="EMBL" id="ML736306">
    <property type="protein sequence ID" value="KAE8373697.1"/>
    <property type="molecule type" value="Genomic_DNA"/>
</dbReference>
<protein>
    <submittedName>
        <fullName evidence="7">Uncharacterized protein</fullName>
    </submittedName>
</protein>
<keyword evidence="1 3" id="KW-0853">WD repeat</keyword>
<feature type="repeat" description="WD" evidence="3">
    <location>
        <begin position="635"/>
        <end position="676"/>
    </location>
</feature>
<dbReference type="PROSITE" id="PS50082">
    <property type="entry name" value="WD_REPEATS_2"/>
    <property type="match status" value="2"/>
</dbReference>
<dbReference type="AlphaFoldDB" id="A0A5N7AV22"/>
<name>A0A5N7AV22_9EURO</name>
<gene>
    <name evidence="7" type="ORF">BDV26DRAFT_300924</name>
</gene>
<dbReference type="InterPro" id="IPR010730">
    <property type="entry name" value="HET"/>
</dbReference>
<dbReference type="InterPro" id="IPR001680">
    <property type="entry name" value="WD40_rpt"/>
</dbReference>
<dbReference type="SMART" id="SM00320">
    <property type="entry name" value="WD40"/>
    <property type="match status" value="2"/>
</dbReference>